<keyword evidence="9" id="KW-0378">Hydrolase</keyword>
<dbReference type="EC" id="2.3.1.20" evidence="4"/>
<proteinExistence type="inferred from homology"/>
<name>A0ABW0BN99_9ACTN</name>
<gene>
    <name evidence="9" type="ORF">ACFPGP_19295</name>
</gene>
<dbReference type="Pfam" id="PF00756">
    <property type="entry name" value="Esterase"/>
    <property type="match status" value="1"/>
</dbReference>
<keyword evidence="6" id="KW-0012">Acyltransferase</keyword>
<dbReference type="InterPro" id="IPR029058">
    <property type="entry name" value="AB_hydrolase_fold"/>
</dbReference>
<dbReference type="RefSeq" id="WP_378592576.1">
    <property type="nucleotide sequence ID" value="NZ_JBHSKD010000027.1"/>
</dbReference>
<dbReference type="GO" id="GO:0016787">
    <property type="term" value="F:hydrolase activity"/>
    <property type="evidence" value="ECO:0007669"/>
    <property type="project" value="UniProtKB-KW"/>
</dbReference>
<protein>
    <recommendedName>
        <fullName evidence="7">Acyl-CoA:diacylglycerol acyltransferase</fullName>
        <ecNumber evidence="3">2.3.1.122</ecNumber>
        <ecNumber evidence="4">2.3.1.20</ecNumber>
    </recommendedName>
</protein>
<dbReference type="PANTHER" id="PTHR48098:SF1">
    <property type="entry name" value="DIACYLGLYCEROL ACYLTRANSFERASE_MYCOLYLTRANSFERASE AG85A"/>
    <property type="match status" value="1"/>
</dbReference>
<evidence type="ECO:0000256" key="5">
    <source>
        <dbReference type="ARBA" id="ARBA00022679"/>
    </source>
</evidence>
<comment type="catalytic activity">
    <reaction evidence="8">
        <text>an acyl-CoA + a 1,2-diacyl-sn-glycerol = a triacyl-sn-glycerol + CoA</text>
        <dbReference type="Rhea" id="RHEA:10868"/>
        <dbReference type="ChEBI" id="CHEBI:17815"/>
        <dbReference type="ChEBI" id="CHEBI:57287"/>
        <dbReference type="ChEBI" id="CHEBI:58342"/>
        <dbReference type="ChEBI" id="CHEBI:64615"/>
        <dbReference type="EC" id="2.3.1.20"/>
    </reaction>
</comment>
<dbReference type="SUPFAM" id="SSF53474">
    <property type="entry name" value="alpha/beta-Hydrolases"/>
    <property type="match status" value="1"/>
</dbReference>
<reference evidence="10" key="1">
    <citation type="journal article" date="2019" name="Int. J. Syst. Evol. Microbiol.">
        <title>The Global Catalogue of Microorganisms (GCM) 10K type strain sequencing project: providing services to taxonomists for standard genome sequencing and annotation.</title>
        <authorList>
            <consortium name="The Broad Institute Genomics Platform"/>
            <consortium name="The Broad Institute Genome Sequencing Center for Infectious Disease"/>
            <person name="Wu L."/>
            <person name="Ma J."/>
        </authorList>
    </citation>
    <scope>NUCLEOTIDE SEQUENCE [LARGE SCALE GENOMIC DNA]</scope>
    <source>
        <strain evidence="10">DFY41</strain>
    </source>
</reference>
<dbReference type="Gene3D" id="3.40.50.1820">
    <property type="entry name" value="alpha/beta hydrolase"/>
    <property type="match status" value="1"/>
</dbReference>
<accession>A0ABW0BN99</accession>
<evidence type="ECO:0000256" key="4">
    <source>
        <dbReference type="ARBA" id="ARBA00013244"/>
    </source>
</evidence>
<sequence length="272" mass="28300">MISRRGLLVGGGAVAGVAAAGAVGWELAPAPVTYRVRRTLGLLPEPWVPDVPEGTVRVEQVDSEHLGPIDLFTAVPAGYGDGAGLPVVVVLHGSSATAAGFRDLGLPRFVTAAVRAGAPPFVLAGTDDGPAGWVPVPGADPQAMLRDELPGWLDERGYDADRRALWGWSRGGYGALRFVEVEPDWPAALALFSPALHAGDPALADDAGLDALATLPWGLWCGEDDPFRDGAEALAAAAPTPPDPWVGGPGGHTRVYWNAQTVDMLVWLTSNL</sequence>
<keyword evidence="10" id="KW-1185">Reference proteome</keyword>
<dbReference type="Proteomes" id="UP001596087">
    <property type="component" value="Unassembled WGS sequence"/>
</dbReference>
<evidence type="ECO:0000256" key="6">
    <source>
        <dbReference type="ARBA" id="ARBA00023315"/>
    </source>
</evidence>
<dbReference type="EMBL" id="JBHSKD010000027">
    <property type="protein sequence ID" value="MFC5178836.1"/>
    <property type="molecule type" value="Genomic_DNA"/>
</dbReference>
<comment type="caution">
    <text evidence="9">The sequence shown here is derived from an EMBL/GenBank/DDBJ whole genome shotgun (WGS) entry which is preliminary data.</text>
</comment>
<comment type="similarity">
    <text evidence="2">Belongs to the mycobacterial A85 antigen family.</text>
</comment>
<evidence type="ECO:0000256" key="1">
    <source>
        <dbReference type="ARBA" id="ARBA00000697"/>
    </source>
</evidence>
<evidence type="ECO:0000256" key="2">
    <source>
        <dbReference type="ARBA" id="ARBA00005874"/>
    </source>
</evidence>
<dbReference type="PROSITE" id="PS51318">
    <property type="entry name" value="TAT"/>
    <property type="match status" value="1"/>
</dbReference>
<dbReference type="InterPro" id="IPR000801">
    <property type="entry name" value="Esterase-like"/>
</dbReference>
<evidence type="ECO:0000256" key="7">
    <source>
        <dbReference type="ARBA" id="ARBA00032572"/>
    </source>
</evidence>
<dbReference type="PANTHER" id="PTHR48098">
    <property type="entry name" value="ENTEROCHELIN ESTERASE-RELATED"/>
    <property type="match status" value="1"/>
</dbReference>
<dbReference type="EC" id="2.3.1.122" evidence="3"/>
<organism evidence="9 10">
    <name type="scientific">Nocardioides taihuensis</name>
    <dbReference type="NCBI Taxonomy" id="1835606"/>
    <lineage>
        <taxon>Bacteria</taxon>
        <taxon>Bacillati</taxon>
        <taxon>Actinomycetota</taxon>
        <taxon>Actinomycetes</taxon>
        <taxon>Propionibacteriales</taxon>
        <taxon>Nocardioidaceae</taxon>
        <taxon>Nocardioides</taxon>
    </lineage>
</organism>
<evidence type="ECO:0000313" key="9">
    <source>
        <dbReference type="EMBL" id="MFC5178836.1"/>
    </source>
</evidence>
<keyword evidence="5" id="KW-0808">Transferase</keyword>
<evidence type="ECO:0000313" key="10">
    <source>
        <dbReference type="Proteomes" id="UP001596087"/>
    </source>
</evidence>
<dbReference type="InterPro" id="IPR050583">
    <property type="entry name" value="Mycobacterial_A85_antigen"/>
</dbReference>
<evidence type="ECO:0000256" key="8">
    <source>
        <dbReference type="ARBA" id="ARBA00048109"/>
    </source>
</evidence>
<evidence type="ECO:0000256" key="3">
    <source>
        <dbReference type="ARBA" id="ARBA00012820"/>
    </source>
</evidence>
<dbReference type="InterPro" id="IPR006311">
    <property type="entry name" value="TAT_signal"/>
</dbReference>
<comment type="catalytic activity">
    <reaction evidence="1">
        <text>2 alpha,alpha'-trehalose 6-mycolate = alpha,alpha'-trehalose 6,6'-bismycolate + alpha,alpha-trehalose</text>
        <dbReference type="Rhea" id="RHEA:23472"/>
        <dbReference type="ChEBI" id="CHEBI:16551"/>
        <dbReference type="ChEBI" id="CHEBI:18195"/>
        <dbReference type="ChEBI" id="CHEBI:18234"/>
        <dbReference type="EC" id="2.3.1.122"/>
    </reaction>
</comment>